<dbReference type="EMBL" id="CBTJ020000055">
    <property type="protein sequence ID" value="CDI03346.1"/>
    <property type="molecule type" value="Genomic_DNA"/>
</dbReference>
<name>W6M602_9GAMM</name>
<evidence type="ECO:0000313" key="2">
    <source>
        <dbReference type="Proteomes" id="UP000035760"/>
    </source>
</evidence>
<gene>
    <name evidence="1" type="ORF">BN873_470088</name>
</gene>
<dbReference type="STRING" id="1400863.BN873_470088"/>
<reference evidence="1" key="2">
    <citation type="submission" date="2014-03" db="EMBL/GenBank/DDBJ databases">
        <title>Candidatus Competibacter-lineage genomes retrieved from metagenomes reveal functional metabolic diversity.</title>
        <authorList>
            <person name="McIlroy S.J."/>
            <person name="Albertsen M."/>
            <person name="Andresen E.K."/>
            <person name="Saunders A.M."/>
            <person name="Kristiansen R."/>
            <person name="Stokholm-Bjerregaard M."/>
            <person name="Nielsen K.L."/>
            <person name="Nielsen P.H."/>
        </authorList>
    </citation>
    <scope>NUCLEOTIDE SEQUENCE</scope>
    <source>
        <strain evidence="1">Run_A_D11</strain>
    </source>
</reference>
<protein>
    <submittedName>
        <fullName evidence="1">Uncharacterized protein</fullName>
    </submittedName>
</protein>
<keyword evidence="2" id="KW-1185">Reference proteome</keyword>
<sequence>MKKGGYHAAFFIRFRRSGDEVVRHTVAVETVDPLVRQMAHVGEVVRGEAKPSLG</sequence>
<dbReference type="Proteomes" id="UP000035760">
    <property type="component" value="Unassembled WGS sequence"/>
</dbReference>
<reference evidence="1" key="1">
    <citation type="submission" date="2013-07" db="EMBL/GenBank/DDBJ databases">
        <authorList>
            <person name="McIlroy S."/>
        </authorList>
    </citation>
    <scope>NUCLEOTIDE SEQUENCE [LARGE SCALE GENOMIC DNA]</scope>
    <source>
        <strain evidence="1">Run_A_D11</strain>
    </source>
</reference>
<evidence type="ECO:0000313" key="1">
    <source>
        <dbReference type="EMBL" id="CDI03346.1"/>
    </source>
</evidence>
<proteinExistence type="predicted"/>
<accession>W6M602</accession>
<organism evidence="1 2">
    <name type="scientific">Candidatus Competibacter denitrificans Run_A_D11</name>
    <dbReference type="NCBI Taxonomy" id="1400863"/>
    <lineage>
        <taxon>Bacteria</taxon>
        <taxon>Pseudomonadati</taxon>
        <taxon>Pseudomonadota</taxon>
        <taxon>Gammaproteobacteria</taxon>
        <taxon>Candidatus Competibacteraceae</taxon>
        <taxon>Candidatus Competibacter</taxon>
    </lineage>
</organism>
<comment type="caution">
    <text evidence="1">The sequence shown here is derived from an EMBL/GenBank/DDBJ whole genome shotgun (WGS) entry which is preliminary data.</text>
</comment>
<dbReference type="RefSeq" id="WP_171820467.1">
    <property type="nucleotide sequence ID" value="NZ_CBTJ020000055.1"/>
</dbReference>
<dbReference type="AlphaFoldDB" id="W6M602"/>